<keyword evidence="3" id="KW-0560">Oxidoreductase</keyword>
<dbReference type="GO" id="GO:0022904">
    <property type="term" value="P:respiratory electron transport chain"/>
    <property type="evidence" value="ECO:0007669"/>
    <property type="project" value="TreeGrafter"/>
</dbReference>
<feature type="transmembrane region" description="Helical" evidence="1">
    <location>
        <begin position="65"/>
        <end position="88"/>
    </location>
</feature>
<dbReference type="SUPFAM" id="SSF81442">
    <property type="entry name" value="Cytochrome c oxidase subunit I-like"/>
    <property type="match status" value="1"/>
</dbReference>
<dbReference type="InterPro" id="IPR000883">
    <property type="entry name" value="Cyt_C_Oxase_1"/>
</dbReference>
<keyword evidence="1" id="KW-1133">Transmembrane helix</keyword>
<feature type="transmembrane region" description="Helical" evidence="1">
    <location>
        <begin position="287"/>
        <end position="312"/>
    </location>
</feature>
<dbReference type="GO" id="GO:0016020">
    <property type="term" value="C:membrane"/>
    <property type="evidence" value="ECO:0007669"/>
    <property type="project" value="InterPro"/>
</dbReference>
<comment type="caution">
    <text evidence="3">The sequence shown here is derived from an EMBL/GenBank/DDBJ whole genome shotgun (WGS) entry which is preliminary data.</text>
</comment>
<name>A0A1J5QA18_9ZZZZ</name>
<feature type="transmembrane region" description="Helical" evidence="1">
    <location>
        <begin position="123"/>
        <end position="146"/>
    </location>
</feature>
<evidence type="ECO:0000256" key="1">
    <source>
        <dbReference type="SAM" id="Phobius"/>
    </source>
</evidence>
<dbReference type="InterPro" id="IPR023616">
    <property type="entry name" value="Cyt_c_oxase-like_su1_dom"/>
</dbReference>
<dbReference type="GO" id="GO:0009060">
    <property type="term" value="P:aerobic respiration"/>
    <property type="evidence" value="ECO:0007669"/>
    <property type="project" value="InterPro"/>
</dbReference>
<feature type="transmembrane region" description="Helical" evidence="1">
    <location>
        <begin position="481"/>
        <end position="500"/>
    </location>
</feature>
<feature type="transmembrane region" description="Helical" evidence="1">
    <location>
        <begin position="166"/>
        <end position="195"/>
    </location>
</feature>
<dbReference type="InterPro" id="IPR036927">
    <property type="entry name" value="Cyt_c_oxase-like_su1_sf"/>
</dbReference>
<feature type="domain" description="Cytochrome oxidase subunit I profile" evidence="2">
    <location>
        <begin position="110"/>
        <end position="615"/>
    </location>
</feature>
<evidence type="ECO:0000259" key="2">
    <source>
        <dbReference type="PROSITE" id="PS50855"/>
    </source>
</evidence>
<feature type="transmembrane region" description="Helical" evidence="1">
    <location>
        <begin position="207"/>
        <end position="229"/>
    </location>
</feature>
<dbReference type="AlphaFoldDB" id="A0A1J5QA18"/>
<dbReference type="GO" id="GO:0004129">
    <property type="term" value="F:cytochrome-c oxidase activity"/>
    <property type="evidence" value="ECO:0007669"/>
    <property type="project" value="InterPro"/>
</dbReference>
<evidence type="ECO:0000313" key="3">
    <source>
        <dbReference type="EMBL" id="OIQ80240.1"/>
    </source>
</evidence>
<dbReference type="GO" id="GO:0020037">
    <property type="term" value="F:heme binding"/>
    <property type="evidence" value="ECO:0007669"/>
    <property type="project" value="InterPro"/>
</dbReference>
<dbReference type="EC" id="1.9.3.1" evidence="3"/>
<dbReference type="Pfam" id="PF00115">
    <property type="entry name" value="COX1"/>
    <property type="match status" value="1"/>
</dbReference>
<dbReference type="EMBL" id="MLJW01001088">
    <property type="protein sequence ID" value="OIQ80240.1"/>
    <property type="molecule type" value="Genomic_DNA"/>
</dbReference>
<feature type="transmembrane region" description="Helical" evidence="1">
    <location>
        <begin position="555"/>
        <end position="576"/>
    </location>
</feature>
<dbReference type="PANTHER" id="PTHR10422">
    <property type="entry name" value="CYTOCHROME C OXIDASE SUBUNIT 1"/>
    <property type="match status" value="1"/>
</dbReference>
<protein>
    <submittedName>
        <fullName evidence="3">Cytochrome c oxidase polypeptide I+III</fullName>
        <ecNumber evidence="3">1.9.3.1</ecNumber>
    </submittedName>
</protein>
<feature type="transmembrane region" description="Helical" evidence="1">
    <location>
        <begin position="347"/>
        <end position="366"/>
    </location>
</feature>
<feature type="transmembrane region" description="Helical" evidence="1">
    <location>
        <begin position="249"/>
        <end position="275"/>
    </location>
</feature>
<reference evidence="3" key="1">
    <citation type="submission" date="2016-10" db="EMBL/GenBank/DDBJ databases">
        <title>Sequence of Gallionella enrichment culture.</title>
        <authorList>
            <person name="Poehlein A."/>
            <person name="Muehling M."/>
            <person name="Daniel R."/>
        </authorList>
    </citation>
    <scope>NUCLEOTIDE SEQUENCE</scope>
</reference>
<dbReference type="Gene3D" id="1.20.210.10">
    <property type="entry name" value="Cytochrome c oxidase-like, subunit I domain"/>
    <property type="match status" value="1"/>
</dbReference>
<organism evidence="3">
    <name type="scientific">mine drainage metagenome</name>
    <dbReference type="NCBI Taxonomy" id="410659"/>
    <lineage>
        <taxon>unclassified sequences</taxon>
        <taxon>metagenomes</taxon>
        <taxon>ecological metagenomes</taxon>
    </lineage>
</organism>
<dbReference type="PANTHER" id="PTHR10422:SF18">
    <property type="entry name" value="CYTOCHROME C OXIDASE SUBUNIT 1"/>
    <property type="match status" value="1"/>
</dbReference>
<feature type="transmembrane region" description="Helical" evidence="1">
    <location>
        <begin position="442"/>
        <end position="461"/>
    </location>
</feature>
<sequence length="641" mass="69778">MSTNTHATSTTARGPIPNGGGIMRRLNLGTAIACGVIFGFVGWYVSGKLFGFGEGPDNGWGRDRVWIITMAMWAIGFMTGIGAFVGPFRWVMGKDQKFEDQMYLAGKNQGVSRYFKFTTDHKVVGIQYLIVTMLLFFVGGVLAMLIRTDLISKNSEIFGPQTYNAVVGLHGIVMIIATIIMVTGPFGNFVVPIMIGARDMAFPRLNALSLWLVASVVPILLSAVFLGGIPTGWSAYEPLASQAPPGMDSYIMTIIIFAISSGVAGSNIVTTVLKMRARGMTWNRTPIFVYGVVASVGLAIPAFPTFMAAQVISGVDRTTGTVFFDTAAGGNDWLYTNLFWLMGHPEVYVILIPAMAAMMEYLPVFVRKPLFNFNAAVIGIAGIVGLSVMVWAHHMYMTGWAPNLNAPFMLTTELISVPTGMLFLVFIGTLWRGKVWARLPMLAVYAMLWNFIIGGITGIYLSDVPVDVALHGSMYVTAHFHYTLMGAGLVGAMGAVMYWFPKVTGRMFDEKLGGWGFWISQVGFNVTFMGMFAVGLAGQPRRVSSYSSLFAKGNLISTLGAYTIFIGMLIFLAAIIHSWRSGEIAPANPWGAKTLEWQVPTPVPLENFEVLPVITSDAYGYGVPEKSQTPEFEPAHAGDHR</sequence>
<feature type="transmembrane region" description="Helical" evidence="1">
    <location>
        <begin position="26"/>
        <end position="45"/>
    </location>
</feature>
<feature type="transmembrane region" description="Helical" evidence="1">
    <location>
        <begin position="408"/>
        <end position="430"/>
    </location>
</feature>
<accession>A0A1J5QA18</accession>
<proteinExistence type="predicted"/>
<feature type="transmembrane region" description="Helical" evidence="1">
    <location>
        <begin position="373"/>
        <end position="396"/>
    </location>
</feature>
<feature type="transmembrane region" description="Helical" evidence="1">
    <location>
        <begin position="512"/>
        <end position="535"/>
    </location>
</feature>
<gene>
    <name evidence="3" type="primary">caaA_1</name>
    <name evidence="3" type="ORF">GALL_380100</name>
</gene>
<dbReference type="GO" id="GO:0015990">
    <property type="term" value="P:electron transport coupled proton transport"/>
    <property type="evidence" value="ECO:0007669"/>
    <property type="project" value="TreeGrafter"/>
</dbReference>
<keyword evidence="1" id="KW-0812">Transmembrane</keyword>
<dbReference type="PROSITE" id="PS50855">
    <property type="entry name" value="COX1"/>
    <property type="match status" value="1"/>
</dbReference>
<dbReference type="PRINTS" id="PR01165">
    <property type="entry name" value="CYCOXIDASEI"/>
</dbReference>
<keyword evidence="1" id="KW-0472">Membrane</keyword>
<dbReference type="GO" id="GO:0016491">
    <property type="term" value="F:oxidoreductase activity"/>
    <property type="evidence" value="ECO:0007669"/>
    <property type="project" value="UniProtKB-KW"/>
</dbReference>